<feature type="compositionally biased region" description="Gly residues" evidence="1">
    <location>
        <begin position="346"/>
        <end position="355"/>
    </location>
</feature>
<name>A0ABQ7JSW7_9FUNG</name>
<accession>A0ABQ7JSW7</accession>
<gene>
    <name evidence="2" type="ORF">BGZ96_011630</name>
</gene>
<keyword evidence="3" id="KW-1185">Reference proteome</keyword>
<sequence>MQNPTGQKSAKDRVAEREQRRHSSEDGLASYRRSASSSPPTSCIIDNINNNKYAIPPKCRMVFHMRDEVPRPREEDKTGLSEKRFYQYRPQPQPRGRMHSLSSSSPGKNQEEGSMLLPLTSSQTPMKKPNSGKCAKMVTFKEPEPWRDVTPPPSHQPPTSSSSTETEKQGDRHDTKQVRMLFTRLDVPSIMVTEPKQQQQQQQSALTPTVRRPMSEPILSGGSTVLSTSSLSSSSSSAHRHTQATQEKSSAPPPRVSSSSPPSSSVEEQPLSTSTSRHRRNLSMPVQSSNSSPSAGSNVPRRMQAGQGPMVVEEPKIKSGNKLLRLWRSATHKYGNHHHHSHQSNGGVGYLGGKGSDLEPLVSLARE</sequence>
<feature type="region of interest" description="Disordered" evidence="1">
    <location>
        <begin position="334"/>
        <end position="367"/>
    </location>
</feature>
<evidence type="ECO:0000256" key="1">
    <source>
        <dbReference type="SAM" id="MobiDB-lite"/>
    </source>
</evidence>
<comment type="caution">
    <text evidence="2">The sequence shown here is derived from an EMBL/GenBank/DDBJ whole genome shotgun (WGS) entry which is preliminary data.</text>
</comment>
<feature type="compositionally biased region" description="Low complexity" evidence="1">
    <location>
        <begin position="219"/>
        <end position="237"/>
    </location>
</feature>
<evidence type="ECO:0000313" key="3">
    <source>
        <dbReference type="Proteomes" id="UP001194696"/>
    </source>
</evidence>
<feature type="region of interest" description="Disordered" evidence="1">
    <location>
        <begin position="1"/>
        <end position="50"/>
    </location>
</feature>
<organism evidence="2 3">
    <name type="scientific">Linnemannia gamsii</name>
    <dbReference type="NCBI Taxonomy" id="64522"/>
    <lineage>
        <taxon>Eukaryota</taxon>
        <taxon>Fungi</taxon>
        <taxon>Fungi incertae sedis</taxon>
        <taxon>Mucoromycota</taxon>
        <taxon>Mortierellomycotina</taxon>
        <taxon>Mortierellomycetes</taxon>
        <taxon>Mortierellales</taxon>
        <taxon>Mortierellaceae</taxon>
        <taxon>Linnemannia</taxon>
    </lineage>
</organism>
<evidence type="ECO:0000313" key="2">
    <source>
        <dbReference type="EMBL" id="KAG0284012.1"/>
    </source>
</evidence>
<feature type="compositionally biased region" description="Polar residues" evidence="1">
    <location>
        <begin position="266"/>
        <end position="275"/>
    </location>
</feature>
<feature type="compositionally biased region" description="Basic and acidic residues" evidence="1">
    <location>
        <begin position="66"/>
        <end position="85"/>
    </location>
</feature>
<proteinExistence type="predicted"/>
<dbReference type="Proteomes" id="UP001194696">
    <property type="component" value="Unassembled WGS sequence"/>
</dbReference>
<dbReference type="EMBL" id="JAAAIM010000827">
    <property type="protein sequence ID" value="KAG0284012.1"/>
    <property type="molecule type" value="Genomic_DNA"/>
</dbReference>
<feature type="compositionally biased region" description="Basic and acidic residues" evidence="1">
    <location>
        <begin position="9"/>
        <end position="25"/>
    </location>
</feature>
<feature type="compositionally biased region" description="Low complexity" evidence="1">
    <location>
        <begin position="282"/>
        <end position="300"/>
    </location>
</feature>
<feature type="compositionally biased region" description="Low complexity" evidence="1">
    <location>
        <begin position="29"/>
        <end position="42"/>
    </location>
</feature>
<feature type="compositionally biased region" description="Low complexity" evidence="1">
    <location>
        <begin position="256"/>
        <end position="265"/>
    </location>
</feature>
<protein>
    <submittedName>
        <fullName evidence="2">Uncharacterized protein</fullName>
    </submittedName>
</protein>
<feature type="compositionally biased region" description="Basic and acidic residues" evidence="1">
    <location>
        <begin position="165"/>
        <end position="177"/>
    </location>
</feature>
<feature type="region of interest" description="Disordered" evidence="1">
    <location>
        <begin position="66"/>
        <end position="317"/>
    </location>
</feature>
<reference evidence="2 3" key="1">
    <citation type="journal article" date="2020" name="Fungal Divers.">
        <title>Resolving the Mortierellaceae phylogeny through synthesis of multi-gene phylogenetics and phylogenomics.</title>
        <authorList>
            <person name="Vandepol N."/>
            <person name="Liber J."/>
            <person name="Desiro A."/>
            <person name="Na H."/>
            <person name="Kennedy M."/>
            <person name="Barry K."/>
            <person name="Grigoriev I.V."/>
            <person name="Miller A.N."/>
            <person name="O'Donnell K."/>
            <person name="Stajich J.E."/>
            <person name="Bonito G."/>
        </authorList>
    </citation>
    <scope>NUCLEOTIDE SEQUENCE [LARGE SCALE GENOMIC DNA]</scope>
    <source>
        <strain evidence="2 3">AD045</strain>
    </source>
</reference>